<dbReference type="SMART" id="SM00360">
    <property type="entry name" value="RRM"/>
    <property type="match status" value="1"/>
</dbReference>
<feature type="domain" description="RRM" evidence="5">
    <location>
        <begin position="30"/>
        <end position="108"/>
    </location>
</feature>
<dbReference type="PANTHER" id="PTHR13798">
    <property type="entry name" value="RNA BINDING MOTIF RBM PROTEIN -RELATED"/>
    <property type="match status" value="1"/>
</dbReference>
<dbReference type="InterPro" id="IPR035979">
    <property type="entry name" value="RBD_domain_sf"/>
</dbReference>
<comment type="caution">
    <text evidence="6">The sequence shown here is derived from an EMBL/GenBank/DDBJ whole genome shotgun (WGS) entry which is preliminary data.</text>
</comment>
<dbReference type="PROSITE" id="PS50102">
    <property type="entry name" value="RRM"/>
    <property type="match status" value="1"/>
</dbReference>
<dbReference type="EMBL" id="JARKNE010000012">
    <property type="protein sequence ID" value="KAK5777299.1"/>
    <property type="molecule type" value="Genomic_DNA"/>
</dbReference>
<evidence type="ECO:0000259" key="5">
    <source>
        <dbReference type="PROSITE" id="PS50102"/>
    </source>
</evidence>
<proteinExistence type="predicted"/>
<dbReference type="InterPro" id="IPR052285">
    <property type="entry name" value="NEXT_complex_subunit"/>
</dbReference>
<dbReference type="Gene3D" id="3.30.70.330">
    <property type="match status" value="1"/>
</dbReference>
<dbReference type="InterPro" id="IPR000504">
    <property type="entry name" value="RRM_dom"/>
</dbReference>
<dbReference type="Proteomes" id="UP001358586">
    <property type="component" value="Chromosome 12"/>
</dbReference>
<organism evidence="6 7">
    <name type="scientific">Gossypium arboreum</name>
    <name type="common">Tree cotton</name>
    <name type="synonym">Gossypium nanking</name>
    <dbReference type="NCBI Taxonomy" id="29729"/>
    <lineage>
        <taxon>Eukaryota</taxon>
        <taxon>Viridiplantae</taxon>
        <taxon>Streptophyta</taxon>
        <taxon>Embryophyta</taxon>
        <taxon>Tracheophyta</taxon>
        <taxon>Spermatophyta</taxon>
        <taxon>Magnoliopsida</taxon>
        <taxon>eudicotyledons</taxon>
        <taxon>Gunneridae</taxon>
        <taxon>Pentapetalae</taxon>
        <taxon>rosids</taxon>
        <taxon>malvids</taxon>
        <taxon>Malvales</taxon>
        <taxon>Malvaceae</taxon>
        <taxon>Malvoideae</taxon>
        <taxon>Gossypium</taxon>
    </lineage>
</organism>
<evidence type="ECO:0000256" key="4">
    <source>
        <dbReference type="PROSITE-ProRule" id="PRU00176"/>
    </source>
</evidence>
<evidence type="ECO:0000256" key="3">
    <source>
        <dbReference type="ARBA" id="ARBA00023242"/>
    </source>
</evidence>
<accession>A0ABR0MTL8</accession>
<evidence type="ECO:0000313" key="6">
    <source>
        <dbReference type="EMBL" id="KAK5777299.1"/>
    </source>
</evidence>
<dbReference type="InterPro" id="IPR012677">
    <property type="entry name" value="Nucleotide-bd_a/b_plait_sf"/>
</dbReference>
<keyword evidence="3" id="KW-0539">Nucleus</keyword>
<gene>
    <name evidence="6" type="ORF">PVK06_045266</name>
</gene>
<reference evidence="6 7" key="1">
    <citation type="submission" date="2023-03" db="EMBL/GenBank/DDBJ databases">
        <title>WGS of Gossypium arboreum.</title>
        <authorList>
            <person name="Yu D."/>
        </authorList>
    </citation>
    <scope>NUCLEOTIDE SEQUENCE [LARGE SCALE GENOMIC DNA]</scope>
    <source>
        <tissue evidence="6">Leaf</tissue>
    </source>
</reference>
<protein>
    <recommendedName>
        <fullName evidence="5">RRM domain-containing protein</fullName>
    </recommendedName>
</protein>
<name>A0ABR0MTL8_GOSAR</name>
<evidence type="ECO:0000256" key="2">
    <source>
        <dbReference type="ARBA" id="ARBA00022884"/>
    </source>
</evidence>
<comment type="subcellular location">
    <subcellularLocation>
        <location evidence="1">Nucleus</location>
        <location evidence="1">Nucleoplasm</location>
    </subcellularLocation>
</comment>
<evidence type="ECO:0000313" key="7">
    <source>
        <dbReference type="Proteomes" id="UP001358586"/>
    </source>
</evidence>
<sequence>MAQIHVQYQAPVFGPNGAAPKHGGPQFMLPSFYVGDPDASVTDEQLFQTFSQVAQVASVRVCRDLATGRSLGYGYVNYNNPRGVARVLDLLNFTSLYNNPIRILYSQRDPSLHKSGTANVFIKETEMFKWLKKAGKHTKMVEQSGSSDDEGTEAALRKKVAAVLA</sequence>
<dbReference type="Pfam" id="PF00076">
    <property type="entry name" value="RRM_1"/>
    <property type="match status" value="1"/>
</dbReference>
<dbReference type="SUPFAM" id="SSF54928">
    <property type="entry name" value="RNA-binding domain, RBD"/>
    <property type="match status" value="1"/>
</dbReference>
<dbReference type="PANTHER" id="PTHR13798:SF11">
    <property type="entry name" value="RNA-BINDING PROTEIN 7-RELATED"/>
    <property type="match status" value="1"/>
</dbReference>
<keyword evidence="7" id="KW-1185">Reference proteome</keyword>
<evidence type="ECO:0000256" key="1">
    <source>
        <dbReference type="ARBA" id="ARBA00004642"/>
    </source>
</evidence>
<keyword evidence="2 4" id="KW-0694">RNA-binding</keyword>